<name>A0A450WM38_9GAMM</name>
<dbReference type="EMBL" id="CAADFK010000134">
    <property type="protein sequence ID" value="VFK18112.1"/>
    <property type="molecule type" value="Genomic_DNA"/>
</dbReference>
<accession>A0A450WM38</accession>
<dbReference type="InterPro" id="IPR038765">
    <property type="entry name" value="Papain-like_cys_pep_sf"/>
</dbReference>
<dbReference type="SUPFAM" id="SSF54001">
    <property type="entry name" value="Cysteine proteinases"/>
    <property type="match status" value="1"/>
</dbReference>
<dbReference type="Gene3D" id="3.90.1720.10">
    <property type="entry name" value="endopeptidase domain like (from Nostoc punctiforme)"/>
    <property type="match status" value="1"/>
</dbReference>
<protein>
    <recommendedName>
        <fullName evidence="2">Permuted papain-like amidase enzyme, YaeF/YiiX, C92 family</fullName>
    </recommendedName>
</protein>
<organism evidence="1">
    <name type="scientific">Candidatus Kentrum sp. LPFa</name>
    <dbReference type="NCBI Taxonomy" id="2126335"/>
    <lineage>
        <taxon>Bacteria</taxon>
        <taxon>Pseudomonadati</taxon>
        <taxon>Pseudomonadota</taxon>
        <taxon>Gammaproteobacteria</taxon>
        <taxon>Candidatus Kentrum</taxon>
    </lineage>
</organism>
<dbReference type="AlphaFoldDB" id="A0A450WM38"/>
<evidence type="ECO:0000313" key="1">
    <source>
        <dbReference type="EMBL" id="VFK18112.1"/>
    </source>
</evidence>
<gene>
    <name evidence="1" type="ORF">BECKLPF1236B_GA0070989_11345</name>
</gene>
<evidence type="ECO:0008006" key="2">
    <source>
        <dbReference type="Google" id="ProtNLM"/>
    </source>
</evidence>
<proteinExistence type="predicted"/>
<sequence>MNKHFITTPFNLITCLPPRLIGIETKAVKRLNEERERLAPYRLPKANYPRKRAEIRSGDIVAYDGNLIGQMIIQCATESPFAHVGLVIVQGGRVYVLESRGKTSGVAMAPLSNRLKHCYHFPVLAPWDEAKNERAQSKVSVVSYGFLDALRAGFHLNPKRRGEQCAEYVSGVHGIRCYTPKDTVRWALDNEDMIRFNFDPGRDSSRK</sequence>
<reference evidence="1" key="1">
    <citation type="submission" date="2019-02" db="EMBL/GenBank/DDBJ databases">
        <authorList>
            <person name="Gruber-Vodicka R. H."/>
            <person name="Seah K. B. B."/>
        </authorList>
    </citation>
    <scope>NUCLEOTIDE SEQUENCE</scope>
    <source>
        <strain evidence="1">BECK_S313</strain>
    </source>
</reference>